<keyword evidence="1" id="KW-0175">Coiled coil</keyword>
<dbReference type="EMBL" id="BPVZ01000009">
    <property type="protein sequence ID" value="GKU96125.1"/>
    <property type="molecule type" value="Genomic_DNA"/>
</dbReference>
<feature type="region of interest" description="Disordered" evidence="2">
    <location>
        <begin position="87"/>
        <end position="109"/>
    </location>
</feature>
<keyword evidence="4" id="KW-1185">Reference proteome</keyword>
<feature type="coiled-coil region" evidence="1">
    <location>
        <begin position="34"/>
        <end position="68"/>
    </location>
</feature>
<organism evidence="3 4">
    <name type="scientific">Rubroshorea leprosula</name>
    <dbReference type="NCBI Taxonomy" id="152421"/>
    <lineage>
        <taxon>Eukaryota</taxon>
        <taxon>Viridiplantae</taxon>
        <taxon>Streptophyta</taxon>
        <taxon>Embryophyta</taxon>
        <taxon>Tracheophyta</taxon>
        <taxon>Spermatophyta</taxon>
        <taxon>Magnoliopsida</taxon>
        <taxon>eudicotyledons</taxon>
        <taxon>Gunneridae</taxon>
        <taxon>Pentapetalae</taxon>
        <taxon>rosids</taxon>
        <taxon>malvids</taxon>
        <taxon>Malvales</taxon>
        <taxon>Dipterocarpaceae</taxon>
        <taxon>Rubroshorea</taxon>
    </lineage>
</organism>
<proteinExistence type="predicted"/>
<dbReference type="Proteomes" id="UP001054252">
    <property type="component" value="Unassembled WGS sequence"/>
</dbReference>
<dbReference type="AlphaFoldDB" id="A0AAV5IAQ8"/>
<gene>
    <name evidence="3" type="ORF">SLEP1_g9395</name>
</gene>
<evidence type="ECO:0000313" key="4">
    <source>
        <dbReference type="Proteomes" id="UP001054252"/>
    </source>
</evidence>
<accession>A0AAV5IAQ8</accession>
<protein>
    <submittedName>
        <fullName evidence="3">Uncharacterized protein</fullName>
    </submittedName>
</protein>
<evidence type="ECO:0000313" key="3">
    <source>
        <dbReference type="EMBL" id="GKU96125.1"/>
    </source>
</evidence>
<sequence length="422" mass="48445">MDSHTSRTQASLHKTLLEYSARTQRLNEQTISYLHQLTKDNEHLRKANEHLRKANEQLERQLQDMTIDCHYHGRCALSTLSLEAKEPNSSLVPTTPAPSVPIPSSTITSGSRAKPPFDIVVLGCTPRKWHLMLMMRGCSFISLQIITKKSNETFKEFAQRWRSKAAKLQLQYTSAFKPTTYPQKRPNFNTQALTKQQFPSTNRARQFTKLPIPYNEYKIQDLIDEGKLQLDAKEVESTPNITRNPLPLHDVGTMNMVALDEVEKLVLENASFWSLDELFAILIKYDLIQPIVQMSLNVSRVTIDDALFKEVAVDDIIDEVYSDHEEDYFGFNNLFGPANMTDSRERWKRMLVERASIENHPSFHLVHHVKAPMGSHESMLLGIREEESLCDSWRNLTINALDEEELEFNRGVSLINGSFQAN</sequence>
<evidence type="ECO:0000256" key="1">
    <source>
        <dbReference type="SAM" id="Coils"/>
    </source>
</evidence>
<name>A0AAV5IAQ8_9ROSI</name>
<reference evidence="3 4" key="1">
    <citation type="journal article" date="2021" name="Commun. Biol.">
        <title>The genome of Shorea leprosula (Dipterocarpaceae) highlights the ecological relevance of drought in aseasonal tropical rainforests.</title>
        <authorList>
            <person name="Ng K.K.S."/>
            <person name="Kobayashi M.J."/>
            <person name="Fawcett J.A."/>
            <person name="Hatakeyama M."/>
            <person name="Paape T."/>
            <person name="Ng C.H."/>
            <person name="Ang C.C."/>
            <person name="Tnah L.H."/>
            <person name="Lee C.T."/>
            <person name="Nishiyama T."/>
            <person name="Sese J."/>
            <person name="O'Brien M.J."/>
            <person name="Copetti D."/>
            <person name="Mohd Noor M.I."/>
            <person name="Ong R.C."/>
            <person name="Putra M."/>
            <person name="Sireger I.Z."/>
            <person name="Indrioko S."/>
            <person name="Kosugi Y."/>
            <person name="Izuno A."/>
            <person name="Isagi Y."/>
            <person name="Lee S.L."/>
            <person name="Shimizu K.K."/>
        </authorList>
    </citation>
    <scope>NUCLEOTIDE SEQUENCE [LARGE SCALE GENOMIC DNA]</scope>
    <source>
        <strain evidence="3">214</strain>
    </source>
</reference>
<evidence type="ECO:0000256" key="2">
    <source>
        <dbReference type="SAM" id="MobiDB-lite"/>
    </source>
</evidence>
<comment type="caution">
    <text evidence="3">The sequence shown here is derived from an EMBL/GenBank/DDBJ whole genome shotgun (WGS) entry which is preliminary data.</text>
</comment>